<sequence length="244" mass="26528">MESERGKLLPFYLVVDVSYSMQGKKLDAVGRIIPTIVDALAKAPILSDKVRFAMIDFADDAQVRLPLCDLLDEHIVLPSLATRGGTAFGAPLRLLRTEIESNIKQLKADGFAVHRPAVFFLSDGEPTDPGAWESAFTDLTYYDKEKRQGFPMYPNVIPFGVEGAVPTTLQRMIHPATGSKPMRMYLADHNQDPAAAITTMAEILISSILKSGQSMAMGNSGILLPPDEDLPGGVKSFGADDDFV</sequence>
<dbReference type="RefSeq" id="WP_253885614.1">
    <property type="nucleotide sequence ID" value="NZ_BAAAVB010000001.1"/>
</dbReference>
<dbReference type="PROSITE" id="PS50234">
    <property type="entry name" value="VWFA"/>
    <property type="match status" value="1"/>
</dbReference>
<name>A0ABT1I7V6_9PSEU</name>
<feature type="domain" description="VWFA" evidence="1">
    <location>
        <begin position="10"/>
        <end position="208"/>
    </location>
</feature>
<evidence type="ECO:0000313" key="2">
    <source>
        <dbReference type="EMBL" id="MCP2268704.1"/>
    </source>
</evidence>
<dbReference type="Pfam" id="PF13519">
    <property type="entry name" value="VWA_2"/>
    <property type="match status" value="1"/>
</dbReference>
<protein>
    <submittedName>
        <fullName evidence="2">Conserved protein YegL, contains vWA domain of TerY type</fullName>
    </submittedName>
</protein>
<dbReference type="InterPro" id="IPR002035">
    <property type="entry name" value="VWF_A"/>
</dbReference>
<accession>A0ABT1I7V6</accession>
<dbReference type="EMBL" id="JAMTCO010000003">
    <property type="protein sequence ID" value="MCP2268704.1"/>
    <property type="molecule type" value="Genomic_DNA"/>
</dbReference>
<evidence type="ECO:0000313" key="3">
    <source>
        <dbReference type="Proteomes" id="UP001205185"/>
    </source>
</evidence>
<dbReference type="InterPro" id="IPR036465">
    <property type="entry name" value="vWFA_dom_sf"/>
</dbReference>
<evidence type="ECO:0000259" key="1">
    <source>
        <dbReference type="PROSITE" id="PS50234"/>
    </source>
</evidence>
<gene>
    <name evidence="2" type="ORF">LV75_001191</name>
</gene>
<keyword evidence="3" id="KW-1185">Reference proteome</keyword>
<dbReference type="Proteomes" id="UP001205185">
    <property type="component" value="Unassembled WGS sequence"/>
</dbReference>
<proteinExistence type="predicted"/>
<dbReference type="SMART" id="SM00327">
    <property type="entry name" value="VWA"/>
    <property type="match status" value="1"/>
</dbReference>
<reference evidence="2 3" key="1">
    <citation type="submission" date="2022-06" db="EMBL/GenBank/DDBJ databases">
        <title>Genomic Encyclopedia of Archaeal and Bacterial Type Strains, Phase II (KMG-II): from individual species to whole genera.</title>
        <authorList>
            <person name="Goeker M."/>
        </authorList>
    </citation>
    <scope>NUCLEOTIDE SEQUENCE [LARGE SCALE GENOMIC DNA]</scope>
    <source>
        <strain evidence="2 3">DSM 44255</strain>
    </source>
</reference>
<organism evidence="2 3">
    <name type="scientific">Actinokineospora diospyrosa</name>
    <dbReference type="NCBI Taxonomy" id="103728"/>
    <lineage>
        <taxon>Bacteria</taxon>
        <taxon>Bacillati</taxon>
        <taxon>Actinomycetota</taxon>
        <taxon>Actinomycetes</taxon>
        <taxon>Pseudonocardiales</taxon>
        <taxon>Pseudonocardiaceae</taxon>
        <taxon>Actinokineospora</taxon>
    </lineage>
</organism>
<dbReference type="Gene3D" id="3.40.50.410">
    <property type="entry name" value="von Willebrand factor, type A domain"/>
    <property type="match status" value="1"/>
</dbReference>
<comment type="caution">
    <text evidence="2">The sequence shown here is derived from an EMBL/GenBank/DDBJ whole genome shotgun (WGS) entry which is preliminary data.</text>
</comment>
<dbReference type="SUPFAM" id="SSF53300">
    <property type="entry name" value="vWA-like"/>
    <property type="match status" value="1"/>
</dbReference>